<evidence type="ECO:0000313" key="2">
    <source>
        <dbReference type="Proteomes" id="UP000789508"/>
    </source>
</evidence>
<reference evidence="1" key="1">
    <citation type="submission" date="2021-06" db="EMBL/GenBank/DDBJ databases">
        <authorList>
            <person name="Kallberg Y."/>
            <person name="Tangrot J."/>
            <person name="Rosling A."/>
        </authorList>
    </citation>
    <scope>NUCLEOTIDE SEQUENCE</scope>
    <source>
        <strain evidence="1">FL130A</strain>
    </source>
</reference>
<protein>
    <submittedName>
        <fullName evidence="1">14136_t:CDS:1</fullName>
    </submittedName>
</protein>
<dbReference type="Proteomes" id="UP000789508">
    <property type="component" value="Unassembled WGS sequence"/>
</dbReference>
<feature type="non-terminal residue" evidence="1">
    <location>
        <position position="1"/>
    </location>
</feature>
<dbReference type="AlphaFoldDB" id="A0A9N9NNC2"/>
<gene>
    <name evidence="1" type="ORF">ALEPTO_LOCUS13069</name>
</gene>
<evidence type="ECO:0000313" key="1">
    <source>
        <dbReference type="EMBL" id="CAG8744163.1"/>
    </source>
</evidence>
<organism evidence="1 2">
    <name type="scientific">Ambispora leptoticha</name>
    <dbReference type="NCBI Taxonomy" id="144679"/>
    <lineage>
        <taxon>Eukaryota</taxon>
        <taxon>Fungi</taxon>
        <taxon>Fungi incertae sedis</taxon>
        <taxon>Mucoromycota</taxon>
        <taxon>Glomeromycotina</taxon>
        <taxon>Glomeromycetes</taxon>
        <taxon>Archaeosporales</taxon>
        <taxon>Ambisporaceae</taxon>
        <taxon>Ambispora</taxon>
    </lineage>
</organism>
<dbReference type="EMBL" id="CAJVPS010036880">
    <property type="protein sequence ID" value="CAG8744163.1"/>
    <property type="molecule type" value="Genomic_DNA"/>
</dbReference>
<name>A0A9N9NNC2_9GLOM</name>
<keyword evidence="2" id="KW-1185">Reference proteome</keyword>
<sequence length="43" mass="4704">EQMSTVSLPIIAPISGWDMGVLSLIGKLKLDTGHSKFYVTKKL</sequence>
<comment type="caution">
    <text evidence="1">The sequence shown here is derived from an EMBL/GenBank/DDBJ whole genome shotgun (WGS) entry which is preliminary data.</text>
</comment>
<accession>A0A9N9NNC2</accession>
<proteinExistence type="predicted"/>